<evidence type="ECO:0000313" key="3">
    <source>
        <dbReference type="Proteomes" id="UP000032360"/>
    </source>
</evidence>
<dbReference type="Proteomes" id="UP000032360">
    <property type="component" value="Unassembled WGS sequence"/>
</dbReference>
<protein>
    <recommendedName>
        <fullName evidence="4">Ycf48-like protein</fullName>
    </recommendedName>
</protein>
<reference evidence="2 3" key="1">
    <citation type="submission" date="2015-01" db="EMBL/GenBank/DDBJ databases">
        <title>Draft genome of the acidophilic iron oxidizer Acidithrix ferrooxidans strain Py-F3.</title>
        <authorList>
            <person name="Poehlein A."/>
            <person name="Eisen S."/>
            <person name="Schloemann M."/>
            <person name="Johnson B.D."/>
            <person name="Daniel R."/>
            <person name="Muehling M."/>
        </authorList>
    </citation>
    <scope>NUCLEOTIDE SEQUENCE [LARGE SCALE GENOMIC DNA]</scope>
    <source>
        <strain evidence="2 3">Py-F3</strain>
    </source>
</reference>
<accession>A0A0D8HEH3</accession>
<feature type="signal peptide" evidence="1">
    <location>
        <begin position="1"/>
        <end position="19"/>
    </location>
</feature>
<dbReference type="RefSeq" id="WP_052606472.1">
    <property type="nucleotide sequence ID" value="NZ_JXYS01000087.1"/>
</dbReference>
<gene>
    <name evidence="2" type="ORF">AXFE_27850</name>
</gene>
<feature type="chain" id="PRO_5002329892" description="Ycf48-like protein" evidence="1">
    <location>
        <begin position="20"/>
        <end position="378"/>
    </location>
</feature>
<keyword evidence="3" id="KW-1185">Reference proteome</keyword>
<organism evidence="2 3">
    <name type="scientific">Acidithrix ferrooxidans</name>
    <dbReference type="NCBI Taxonomy" id="1280514"/>
    <lineage>
        <taxon>Bacteria</taxon>
        <taxon>Bacillati</taxon>
        <taxon>Actinomycetota</taxon>
        <taxon>Acidimicrobiia</taxon>
        <taxon>Acidimicrobiales</taxon>
        <taxon>Acidimicrobiaceae</taxon>
        <taxon>Acidithrix</taxon>
    </lineage>
</organism>
<name>A0A0D8HEH3_9ACTN</name>
<proteinExistence type="predicted"/>
<dbReference type="OrthoDB" id="9757947at2"/>
<keyword evidence="1" id="KW-0732">Signal</keyword>
<sequence>MRFFSIKHFLKAVTPLALGAVLLSSCAPSPYTVTSVTSTTTLPTFGYLNLWNLSGGANSWMATTYTSPYWSSFFSNNLGKLWTLKIPTNISPRHGIAYAQSSSGDSAWAFFPYQDQKNSVVFEVQRGGLLPPIFSSRPILSVRQPMAFSVHNLFVLVGGGKSSQIVRYLGGKNQVVAQSPTRSSEESASAIGFDVNNPSKGVALIDPQVTNKGIMGIWQTSNSGASWTEISTFSSNLGRIVASYVPMGFGGNGFEVAVTFEKANIYQTVVVSSSGVSKAIESQGLPIVGGNPSGDIYLMDSILGGASLLHIYGAAKGAWLSPVFTKGVGGAIEAVSFSSIKSGVILASVGGNVVSFLTSDGGSSWKSGGSLTLVANPG</sequence>
<comment type="caution">
    <text evidence="2">The sequence shown here is derived from an EMBL/GenBank/DDBJ whole genome shotgun (WGS) entry which is preliminary data.</text>
</comment>
<dbReference type="AlphaFoldDB" id="A0A0D8HEH3"/>
<evidence type="ECO:0008006" key="4">
    <source>
        <dbReference type="Google" id="ProtNLM"/>
    </source>
</evidence>
<dbReference type="EMBL" id="JXYS01000087">
    <property type="protein sequence ID" value="KJF16340.1"/>
    <property type="molecule type" value="Genomic_DNA"/>
</dbReference>
<dbReference type="PROSITE" id="PS51257">
    <property type="entry name" value="PROKAR_LIPOPROTEIN"/>
    <property type="match status" value="1"/>
</dbReference>
<evidence type="ECO:0000256" key="1">
    <source>
        <dbReference type="SAM" id="SignalP"/>
    </source>
</evidence>
<evidence type="ECO:0000313" key="2">
    <source>
        <dbReference type="EMBL" id="KJF16340.1"/>
    </source>
</evidence>